<reference evidence="7 8" key="1">
    <citation type="submission" date="2010-11" db="EMBL/GenBank/DDBJ databases">
        <authorList>
            <person name="Durkin A.S."/>
            <person name="Madupu R."/>
            <person name="Torralba M."/>
            <person name="Gillis M."/>
            <person name="Methe B."/>
            <person name="Sutton G."/>
            <person name="Nelson K.E."/>
        </authorList>
    </citation>
    <scope>NUCLEOTIDE SEQUENCE [LARGE SCALE GENOMIC DNA]</scope>
    <source>
        <strain evidence="7 8">UPII 345-E</strain>
    </source>
</reference>
<gene>
    <name evidence="7" type="ORF">HMPREF9220_0678</name>
</gene>
<dbReference type="InterPro" id="IPR004839">
    <property type="entry name" value="Aminotransferase_I/II_large"/>
</dbReference>
<dbReference type="PROSITE" id="PS00599">
    <property type="entry name" value="AA_TRANSFER_CLASS_2"/>
    <property type="match status" value="1"/>
</dbReference>
<accession>E4L8K5</accession>
<feature type="domain" description="Aminotransferase class I/classII large" evidence="6">
    <location>
        <begin position="50"/>
        <end position="296"/>
    </location>
</feature>
<proteinExistence type="inferred from homology"/>
<dbReference type="Proteomes" id="UP000004594">
    <property type="component" value="Unassembled WGS sequence"/>
</dbReference>
<evidence type="ECO:0000259" key="6">
    <source>
        <dbReference type="Pfam" id="PF00155"/>
    </source>
</evidence>
<dbReference type="EC" id="2.6.1.-" evidence="7"/>
<dbReference type="InterPro" id="IPR015424">
    <property type="entry name" value="PyrdxlP-dep_Trfase"/>
</dbReference>
<sequence length="366" mass="41295">MKYRIRKTLENYKITTYVHADEVFPDNLIDCSLGINPFGFTSEITPEIFKKAFDTISRYPDFPYPNLRKAIAEYLSDVAEIAPEQIALNTGSMSVIWNLDRVIIDESTNVIAVAPTFSSTLSDMRSFGANIDLVLLKEEDDFKLNIDDLINSLKPSHHVIYIDNPNNPTGQIIPIDDLRKLAGYALKQNTYLIVDEAYGDFMDLSNSAVTLVNEFPNVITIKTLSKGFGLAGLRTGYMVMNKNFIPYMSLYPGEMTVTGVASYIVPLALKDRKHIEDSCKKIAANKKKLLDSLTVLKSSKTDLTVPIVLLYTDKDINLYDLFIKYGIKSERGEDFDAIGKRHIRIRVPADPDECIKRIKILQSELI</sequence>
<protein>
    <submittedName>
        <fullName evidence="7">Aminotransferase, class I/II</fullName>
        <ecNumber evidence="7">2.6.1.-</ecNumber>
    </submittedName>
</protein>
<evidence type="ECO:0000256" key="1">
    <source>
        <dbReference type="ARBA" id="ARBA00001933"/>
    </source>
</evidence>
<dbReference type="CDD" id="cd00609">
    <property type="entry name" value="AAT_like"/>
    <property type="match status" value="1"/>
</dbReference>
<evidence type="ECO:0000313" key="7">
    <source>
        <dbReference type="EMBL" id="EFR42882.1"/>
    </source>
</evidence>
<dbReference type="GO" id="GO:0030170">
    <property type="term" value="F:pyridoxal phosphate binding"/>
    <property type="evidence" value="ECO:0007669"/>
    <property type="project" value="InterPro"/>
</dbReference>
<evidence type="ECO:0000256" key="3">
    <source>
        <dbReference type="ARBA" id="ARBA00022679"/>
    </source>
</evidence>
<dbReference type="GO" id="GO:0008483">
    <property type="term" value="F:transaminase activity"/>
    <property type="evidence" value="ECO:0007669"/>
    <property type="project" value="UniProtKB-KW"/>
</dbReference>
<dbReference type="Gene3D" id="3.90.1150.10">
    <property type="entry name" value="Aspartate Aminotransferase, domain 1"/>
    <property type="match status" value="1"/>
</dbReference>
<comment type="similarity">
    <text evidence="5">Belongs to the class-II pyridoxal-phosphate-dependent aminotransferase family.</text>
</comment>
<keyword evidence="4 5" id="KW-0663">Pyridoxal phosphate</keyword>
<evidence type="ECO:0000256" key="4">
    <source>
        <dbReference type="ARBA" id="ARBA00022898"/>
    </source>
</evidence>
<keyword evidence="3 7" id="KW-0808">Transferase</keyword>
<dbReference type="eggNOG" id="COG0079">
    <property type="taxonomic scope" value="Bacteria"/>
</dbReference>
<dbReference type="SUPFAM" id="SSF53383">
    <property type="entry name" value="PLP-dependent transferases"/>
    <property type="match status" value="1"/>
</dbReference>
<dbReference type="PANTHER" id="PTHR42885">
    <property type="entry name" value="HISTIDINOL-PHOSPHATE AMINOTRANSFERASE-RELATED"/>
    <property type="match status" value="1"/>
</dbReference>
<keyword evidence="2 7" id="KW-0032">Aminotransferase</keyword>
<dbReference type="PANTHER" id="PTHR42885:SF2">
    <property type="entry name" value="HISTIDINOL-PHOSPHATE AMINOTRANSFERASE"/>
    <property type="match status" value="1"/>
</dbReference>
<dbReference type="Pfam" id="PF00155">
    <property type="entry name" value="Aminotran_1_2"/>
    <property type="match status" value="1"/>
</dbReference>
<organism evidence="7 8">
    <name type="scientific">Dialister micraerophilus UPII 345-E</name>
    <dbReference type="NCBI Taxonomy" id="910314"/>
    <lineage>
        <taxon>Bacteria</taxon>
        <taxon>Bacillati</taxon>
        <taxon>Bacillota</taxon>
        <taxon>Negativicutes</taxon>
        <taxon>Veillonellales</taxon>
        <taxon>Veillonellaceae</taxon>
        <taxon>Dialister</taxon>
    </lineage>
</organism>
<dbReference type="EMBL" id="AENT01000015">
    <property type="protein sequence ID" value="EFR42882.1"/>
    <property type="molecule type" value="Genomic_DNA"/>
</dbReference>
<evidence type="ECO:0000256" key="5">
    <source>
        <dbReference type="RuleBase" id="RU003693"/>
    </source>
</evidence>
<name>E4L8K5_9FIRM</name>
<comment type="caution">
    <text evidence="7">The sequence shown here is derived from an EMBL/GenBank/DDBJ whole genome shotgun (WGS) entry which is preliminary data.</text>
</comment>
<dbReference type="OrthoDB" id="9813612at2"/>
<dbReference type="InterPro" id="IPR001917">
    <property type="entry name" value="Aminotrans_II_pyridoxalP_BS"/>
</dbReference>
<dbReference type="Gene3D" id="3.40.640.10">
    <property type="entry name" value="Type I PLP-dependent aspartate aminotransferase-like (Major domain)"/>
    <property type="match status" value="1"/>
</dbReference>
<dbReference type="RefSeq" id="WP_007554511.1">
    <property type="nucleotide sequence ID" value="NZ_AENT01000015.1"/>
</dbReference>
<evidence type="ECO:0000313" key="8">
    <source>
        <dbReference type="Proteomes" id="UP000004594"/>
    </source>
</evidence>
<evidence type="ECO:0000256" key="2">
    <source>
        <dbReference type="ARBA" id="ARBA00022576"/>
    </source>
</evidence>
<dbReference type="AlphaFoldDB" id="E4L8K5"/>
<comment type="cofactor">
    <cofactor evidence="1 5">
        <name>pyridoxal 5'-phosphate</name>
        <dbReference type="ChEBI" id="CHEBI:597326"/>
    </cofactor>
</comment>
<dbReference type="InterPro" id="IPR015421">
    <property type="entry name" value="PyrdxlP-dep_Trfase_major"/>
</dbReference>
<dbReference type="InterPro" id="IPR015422">
    <property type="entry name" value="PyrdxlP-dep_Trfase_small"/>
</dbReference>